<protein>
    <recommendedName>
        <fullName evidence="4">HTH cro/C1-type domain-containing protein</fullName>
    </recommendedName>
</protein>
<dbReference type="Pfam" id="PF00400">
    <property type="entry name" value="WD40"/>
    <property type="match status" value="13"/>
</dbReference>
<dbReference type="PRINTS" id="PR00320">
    <property type="entry name" value="GPROTEINBRPT"/>
</dbReference>
<dbReference type="CDD" id="cd00093">
    <property type="entry name" value="HTH_XRE"/>
    <property type="match status" value="1"/>
</dbReference>
<feature type="repeat" description="WD" evidence="3">
    <location>
        <begin position="886"/>
        <end position="927"/>
    </location>
</feature>
<dbReference type="InterPro" id="IPR019775">
    <property type="entry name" value="WD40_repeat_CS"/>
</dbReference>
<dbReference type="InterPro" id="IPR001387">
    <property type="entry name" value="Cro/C1-type_HTH"/>
</dbReference>
<feature type="repeat" description="WD" evidence="3">
    <location>
        <begin position="633"/>
        <end position="674"/>
    </location>
</feature>
<comment type="caution">
    <text evidence="5">The sequence shown here is derived from an EMBL/GenBank/DDBJ whole genome shotgun (WGS) entry which is preliminary data.</text>
</comment>
<dbReference type="PROSITE" id="PS50082">
    <property type="entry name" value="WD_REPEATS_2"/>
    <property type="match status" value="11"/>
</dbReference>
<dbReference type="InterPro" id="IPR036322">
    <property type="entry name" value="WD40_repeat_dom_sf"/>
</dbReference>
<evidence type="ECO:0000256" key="3">
    <source>
        <dbReference type="PROSITE-ProRule" id="PRU00221"/>
    </source>
</evidence>
<dbReference type="CDD" id="cd00200">
    <property type="entry name" value="WD40"/>
    <property type="match status" value="2"/>
</dbReference>
<gene>
    <name evidence="5" type="ORF">KSF_047130</name>
</gene>
<feature type="repeat" description="WD" evidence="3">
    <location>
        <begin position="1104"/>
        <end position="1145"/>
    </location>
</feature>
<evidence type="ECO:0000313" key="5">
    <source>
        <dbReference type="EMBL" id="GHO94665.1"/>
    </source>
</evidence>
<feature type="repeat" description="WD" evidence="3">
    <location>
        <begin position="844"/>
        <end position="885"/>
    </location>
</feature>
<dbReference type="SUPFAM" id="SSF52540">
    <property type="entry name" value="P-loop containing nucleoside triphosphate hydrolases"/>
    <property type="match status" value="1"/>
</dbReference>
<dbReference type="SUPFAM" id="SSF50998">
    <property type="entry name" value="Quinoprotein alcohol dehydrogenase-like"/>
    <property type="match status" value="1"/>
</dbReference>
<feature type="repeat" description="WD" evidence="3">
    <location>
        <begin position="684"/>
        <end position="715"/>
    </location>
</feature>
<dbReference type="RefSeq" id="WP_220205379.1">
    <property type="nucleotide sequence ID" value="NZ_BNJK01000001.1"/>
</dbReference>
<dbReference type="GO" id="GO:0003677">
    <property type="term" value="F:DNA binding"/>
    <property type="evidence" value="ECO:0007669"/>
    <property type="project" value="InterPro"/>
</dbReference>
<dbReference type="InterPro" id="IPR027417">
    <property type="entry name" value="P-loop_NTPase"/>
</dbReference>
<feature type="repeat" description="WD" evidence="3">
    <location>
        <begin position="1058"/>
        <end position="1081"/>
    </location>
</feature>
<feature type="repeat" description="WD" evidence="3">
    <location>
        <begin position="715"/>
        <end position="746"/>
    </location>
</feature>
<accession>A0A8J3IPS5</accession>
<keyword evidence="2" id="KW-0677">Repeat</keyword>
<name>A0A8J3IPS5_9CHLR</name>
<feature type="domain" description="HTH cro/C1-type" evidence="4">
    <location>
        <begin position="17"/>
        <end position="59"/>
    </location>
</feature>
<dbReference type="InterPro" id="IPR015943">
    <property type="entry name" value="WD40/YVTN_repeat-like_dom_sf"/>
</dbReference>
<evidence type="ECO:0000256" key="1">
    <source>
        <dbReference type="ARBA" id="ARBA00022574"/>
    </source>
</evidence>
<feature type="repeat" description="WD" evidence="3">
    <location>
        <begin position="1146"/>
        <end position="1187"/>
    </location>
</feature>
<dbReference type="SUPFAM" id="SSF47413">
    <property type="entry name" value="lambda repressor-like DNA-binding domains"/>
    <property type="match status" value="1"/>
</dbReference>
<dbReference type="SUPFAM" id="SSF50969">
    <property type="entry name" value="YVTN repeat-like/Quinoprotein amine dehydrogenase"/>
    <property type="match status" value="1"/>
</dbReference>
<dbReference type="PRINTS" id="PR00364">
    <property type="entry name" value="DISEASERSIST"/>
</dbReference>
<evidence type="ECO:0000256" key="2">
    <source>
        <dbReference type="ARBA" id="ARBA00022737"/>
    </source>
</evidence>
<dbReference type="InterPro" id="IPR002182">
    <property type="entry name" value="NB-ARC"/>
</dbReference>
<dbReference type="SMART" id="SM00320">
    <property type="entry name" value="WD40"/>
    <property type="match status" value="14"/>
</dbReference>
<dbReference type="PROSITE" id="PS50294">
    <property type="entry name" value="WD_REPEATS_REGION"/>
    <property type="match status" value="9"/>
</dbReference>
<dbReference type="Gene3D" id="1.10.260.40">
    <property type="entry name" value="lambda repressor-like DNA-binding domains"/>
    <property type="match status" value="1"/>
</dbReference>
<dbReference type="InterPro" id="IPR011047">
    <property type="entry name" value="Quinoprotein_ADH-like_sf"/>
</dbReference>
<dbReference type="GO" id="GO:0043531">
    <property type="term" value="F:ADP binding"/>
    <property type="evidence" value="ECO:0007669"/>
    <property type="project" value="InterPro"/>
</dbReference>
<dbReference type="Proteomes" id="UP000597444">
    <property type="component" value="Unassembled WGS sequence"/>
</dbReference>
<evidence type="ECO:0000313" key="6">
    <source>
        <dbReference type="Proteomes" id="UP000597444"/>
    </source>
</evidence>
<organism evidence="5 6">
    <name type="scientific">Reticulibacter mediterranei</name>
    <dbReference type="NCBI Taxonomy" id="2778369"/>
    <lineage>
        <taxon>Bacteria</taxon>
        <taxon>Bacillati</taxon>
        <taxon>Chloroflexota</taxon>
        <taxon>Ktedonobacteria</taxon>
        <taxon>Ktedonobacterales</taxon>
        <taxon>Reticulibacteraceae</taxon>
        <taxon>Reticulibacter</taxon>
    </lineage>
</organism>
<dbReference type="InterPro" id="IPR020472">
    <property type="entry name" value="WD40_PAC1"/>
</dbReference>
<proteinExistence type="predicted"/>
<reference evidence="5" key="1">
    <citation type="submission" date="2020-10" db="EMBL/GenBank/DDBJ databases">
        <title>Taxonomic study of unclassified bacteria belonging to the class Ktedonobacteria.</title>
        <authorList>
            <person name="Yabe S."/>
            <person name="Wang C.M."/>
            <person name="Zheng Y."/>
            <person name="Sakai Y."/>
            <person name="Cavaletti L."/>
            <person name="Monciardini P."/>
            <person name="Donadio S."/>
        </authorList>
    </citation>
    <scope>NUCLEOTIDE SEQUENCE</scope>
    <source>
        <strain evidence="5">ID150040</strain>
    </source>
</reference>
<dbReference type="Gene3D" id="3.40.50.300">
    <property type="entry name" value="P-loop containing nucleotide triphosphate hydrolases"/>
    <property type="match status" value="1"/>
</dbReference>
<dbReference type="InterPro" id="IPR001680">
    <property type="entry name" value="WD40_rpt"/>
</dbReference>
<dbReference type="InterPro" id="IPR011044">
    <property type="entry name" value="Quino_amine_DH_bsu"/>
</dbReference>
<dbReference type="PROSITE" id="PS50943">
    <property type="entry name" value="HTH_CROC1"/>
    <property type="match status" value="1"/>
</dbReference>
<evidence type="ECO:0000259" key="4">
    <source>
        <dbReference type="PROSITE" id="PS50943"/>
    </source>
</evidence>
<feature type="repeat" description="WD" evidence="3">
    <location>
        <begin position="1016"/>
        <end position="1057"/>
    </location>
</feature>
<dbReference type="Gene3D" id="2.130.10.10">
    <property type="entry name" value="YVTN repeat-like/Quinoprotein amine dehydrogenase"/>
    <property type="match status" value="6"/>
</dbReference>
<dbReference type="PANTHER" id="PTHR44129">
    <property type="entry name" value="WD REPEAT-CONTAINING PROTEIN POP1"/>
    <property type="match status" value="1"/>
</dbReference>
<dbReference type="SUPFAM" id="SSF50978">
    <property type="entry name" value="WD40 repeat-like"/>
    <property type="match status" value="1"/>
</dbReference>
<keyword evidence="1 3" id="KW-0853">WD repeat</keyword>
<feature type="repeat" description="WD" evidence="3">
    <location>
        <begin position="802"/>
        <end position="843"/>
    </location>
</feature>
<keyword evidence="6" id="KW-1185">Reference proteome</keyword>
<dbReference type="InterPro" id="IPR010982">
    <property type="entry name" value="Lambda_DNA-bd_dom_sf"/>
</dbReference>
<dbReference type="AlphaFoldDB" id="A0A8J3IPS5"/>
<dbReference type="PROSITE" id="PS00678">
    <property type="entry name" value="WD_REPEATS_1"/>
    <property type="match status" value="2"/>
</dbReference>
<dbReference type="InterPro" id="IPR050349">
    <property type="entry name" value="WD_LIS1/nudF_dynein_reg"/>
</dbReference>
<dbReference type="Pfam" id="PF00931">
    <property type="entry name" value="NB-ARC"/>
    <property type="match status" value="1"/>
</dbReference>
<feature type="repeat" description="WD" evidence="3">
    <location>
        <begin position="760"/>
        <end position="801"/>
    </location>
</feature>
<dbReference type="EMBL" id="BNJK01000001">
    <property type="protein sequence ID" value="GHO94665.1"/>
    <property type="molecule type" value="Genomic_DNA"/>
</dbReference>
<sequence length="1227" mass="136112">MTKTSYREQDHDFGQQMLDMRMATGLTQAGLGNILNVSRHTVGAWEAGESYPKAGHLKAFIALIFEQQGFQAGSEEEQIRALWRSAHQKVLLDERWLQSLLGQQVVPLVSTPIEEVHHQHVITPSSVESDPKVDWGDALDIPTFYGRKEEQALLSRWILQDHCRVISVLGIGGIGKSALTTRVMHQVASQFEAVIWRSLRDAPSCEEIVKDCLQILAPQTLSEAPISFERHLHLLMQQLRRQRVLLVLDNLETILEEGTGTGRMRAGFEDYSYLLRQGGETAHQSCLLLTSREKPVDLVPLEGRRSPVRTMRLTGLDTAAGVELLEEKYIASPSDERAQLVEVYQGNPLALQIVAHTIVELFGGEIVLFLQQGETVFGGIRQLLDEQFMRLSALEQTVLLWLTILREPVSLHTLLAILNTPMPTAKVLEAVEGLRRRSLIEQGHRAGSFTLQSVVLEYATARLIEEGSREIEQGQLLRLLEHGLCLAQVKEYVRQAQEQLLVVPLLTRLQSTSQAQSEVEEHLLRLLDEMRNRDQTAQGYGPANLVILLRRLRGHLRRLDLSHLALRGLFLQGTDLQDSSLSHAMLQESIFTEPLDAILAVAMSKTGAYWAAAGGRGEIRVWDDHGLTLHRIWRAHTEMVWTLALSPDERTLASASSTGSIKLWEISSGALLWESWPTESFVWLAFSPIGDVLASGGVDMLVHLWDTQHGTPLKALQHTSAIFWLAWSPDGQMLASGCFDGSIWLWLPKMPEPEMRAQVLVAHKHRVTGLAFSPDGTQLASASHDGTVKRWDLITSKCLQTFTGPTDRVLRVAWSPDGRTLACCGHDTAIQFWDIQTGGTSKVLQGHTSVVTSLAFTPDNCTLLSGSYDGTLRVWDVESGKLLRIIGGHTDSLLDLDWSPDGTQIASYGTDMQVTLWDVNSGVPQSVVQEHRDMVQGQGVAWSPDGQLLASGGRDFIMLWDSFTRVRLHELRDPGAVGTVFQGVAWSPDGCLLAVGSYLHGVQVWEMTTRTRRWMAHTQAARIRRVTWSPDGSLLVGGGYDGSVYVWNASDGMQQQRLVGHEGVVMSVAWSPDGRWLASGGGGGKEGGQLFVWKMQSGERVQTLTGHSEVVSSVIWSPGGNLLISGDSDGKLRWWEVESGQCLRVREGHQGMVQALKVSPDGNKLASCGDDGAIRLWDLHSGEYLRTLQRDRPYERLNITGIRGLSHAQKASLHALGAFEEISTWRL</sequence>